<keyword evidence="4" id="KW-1185">Reference proteome</keyword>
<dbReference type="AlphaFoldDB" id="A0A0X3UUA8"/>
<dbReference type="PANTHER" id="PTHR43752:SF2">
    <property type="entry name" value="BNR_ASP-BOX REPEAT FAMILY PROTEIN"/>
    <property type="match status" value="1"/>
</dbReference>
<protein>
    <recommendedName>
        <fullName evidence="2">Sialidase domain-containing protein</fullName>
    </recommendedName>
</protein>
<dbReference type="CDD" id="cd15482">
    <property type="entry name" value="Sialidase_non-viral"/>
    <property type="match status" value="1"/>
</dbReference>
<keyword evidence="1" id="KW-0732">Signal</keyword>
<dbReference type="SUPFAM" id="SSF50939">
    <property type="entry name" value="Sialidases"/>
    <property type="match status" value="1"/>
</dbReference>
<organism evidence="3 4">
    <name type="scientific">Streptomyces regalis</name>
    <dbReference type="NCBI Taxonomy" id="68262"/>
    <lineage>
        <taxon>Bacteria</taxon>
        <taxon>Bacillati</taxon>
        <taxon>Actinomycetota</taxon>
        <taxon>Actinomycetes</taxon>
        <taxon>Kitasatosporales</taxon>
        <taxon>Streptomycetaceae</taxon>
        <taxon>Streptomyces</taxon>
    </lineage>
</organism>
<evidence type="ECO:0000256" key="1">
    <source>
        <dbReference type="SAM" id="SignalP"/>
    </source>
</evidence>
<dbReference type="Pfam" id="PF13088">
    <property type="entry name" value="BNR_2"/>
    <property type="match status" value="1"/>
</dbReference>
<dbReference type="RefSeq" id="WP_079052131.1">
    <property type="nucleotide sequence ID" value="NZ_LLZG01000142.1"/>
</dbReference>
<feature type="domain" description="Sialidase" evidence="2">
    <location>
        <begin position="67"/>
        <end position="335"/>
    </location>
</feature>
<evidence type="ECO:0000313" key="4">
    <source>
        <dbReference type="Proteomes" id="UP000053923"/>
    </source>
</evidence>
<dbReference type="Proteomes" id="UP000053923">
    <property type="component" value="Unassembled WGS sequence"/>
</dbReference>
<dbReference type="InterPro" id="IPR036278">
    <property type="entry name" value="Sialidase_sf"/>
</dbReference>
<accession>A0A0X3UUA8</accession>
<feature type="chain" id="PRO_5007055259" description="Sialidase domain-containing protein" evidence="1">
    <location>
        <begin position="34"/>
        <end position="383"/>
    </location>
</feature>
<proteinExistence type="predicted"/>
<evidence type="ECO:0000259" key="2">
    <source>
        <dbReference type="Pfam" id="PF13088"/>
    </source>
</evidence>
<dbReference type="OrthoDB" id="4034585at2"/>
<dbReference type="Gene3D" id="2.120.10.10">
    <property type="match status" value="1"/>
</dbReference>
<comment type="caution">
    <text evidence="3">The sequence shown here is derived from an EMBL/GenBank/DDBJ whole genome shotgun (WGS) entry which is preliminary data.</text>
</comment>
<evidence type="ECO:0000313" key="3">
    <source>
        <dbReference type="EMBL" id="KUL36181.1"/>
    </source>
</evidence>
<gene>
    <name evidence="3" type="ORF">ADL12_19440</name>
</gene>
<dbReference type="InterPro" id="IPR011040">
    <property type="entry name" value="Sialidase"/>
</dbReference>
<feature type="signal peptide" evidence="1">
    <location>
        <begin position="1"/>
        <end position="33"/>
    </location>
</feature>
<name>A0A0X3UUA8_9ACTN</name>
<dbReference type="PANTHER" id="PTHR43752">
    <property type="entry name" value="BNR/ASP-BOX REPEAT FAMILY PROTEIN"/>
    <property type="match status" value="1"/>
</dbReference>
<dbReference type="EMBL" id="LLZG01000142">
    <property type="protein sequence ID" value="KUL36181.1"/>
    <property type="molecule type" value="Genomic_DNA"/>
</dbReference>
<sequence>MAVVTRKRAWTALLTTLVLAVVTGLLLPGPASAEGTSAEKSVYINTATGGDGPRTPDIISTSANNAVVAWREGLTPNKVDMGHIRYSYTTDGGASWSRPQMLAQETDQYAWHYVLLYQSGNELFAYLGRTAATNTNGLPINGIVVKRSTDEGHTWQDFPVTMPLDLPETTADEGFANLALSGRPLKLANGKHVIPFWASGRQNGVLISSDLKTWTAGGTVANGNDVGVKAGENQIAVSQDDPNKLVMVARADNANAMTATSSDGGLTWTSFTAAAGLPSYNVARSFFTKDGNGQYLYIYTTGTSTETRPALNYKTKRPGAAWSAAKFFADGPSAELDPTPAGTGEGWDTYPMADEYAPGKFFVAWEFDTSRIKVNKLDISDAP</sequence>
<reference evidence="4" key="1">
    <citation type="submission" date="2015-10" db="EMBL/GenBank/DDBJ databases">
        <authorList>
            <person name="Ju K.-S."/>
            <person name="Doroghazi J.R."/>
            <person name="Metcalf W.W."/>
        </authorList>
    </citation>
    <scope>NUCLEOTIDE SEQUENCE [LARGE SCALE GENOMIC DNA]</scope>
    <source>
        <strain evidence="4">NRRL 3151</strain>
    </source>
</reference>